<dbReference type="PANTHER" id="PTHR14211">
    <property type="entry name" value="GLIOMA SUPPRESSOR CANDIDATE REGION GENE 2"/>
    <property type="match status" value="1"/>
</dbReference>
<dbReference type="GO" id="GO:0006364">
    <property type="term" value="P:rRNA processing"/>
    <property type="evidence" value="ECO:0007669"/>
    <property type="project" value="TreeGrafter"/>
</dbReference>
<dbReference type="PIRSF" id="PIRSF017302">
    <property type="entry name" value="Gltscr2"/>
    <property type="match status" value="1"/>
</dbReference>
<comment type="similarity">
    <text evidence="1 5">Belongs to the NOP53 family.</text>
</comment>
<dbReference type="GO" id="GO:0005654">
    <property type="term" value="C:nucleoplasm"/>
    <property type="evidence" value="ECO:0007669"/>
    <property type="project" value="UniProtKB-SubCell"/>
</dbReference>
<feature type="region of interest" description="Disordered" evidence="6">
    <location>
        <begin position="1"/>
        <end position="30"/>
    </location>
</feature>
<organism evidence="7 8">
    <name type="scientific">Sarocladium strictum</name>
    <name type="common">Black bundle disease fungus</name>
    <name type="synonym">Acremonium strictum</name>
    <dbReference type="NCBI Taxonomy" id="5046"/>
    <lineage>
        <taxon>Eukaryota</taxon>
        <taxon>Fungi</taxon>
        <taxon>Dikarya</taxon>
        <taxon>Ascomycota</taxon>
        <taxon>Pezizomycotina</taxon>
        <taxon>Sordariomycetes</taxon>
        <taxon>Hypocreomycetidae</taxon>
        <taxon>Hypocreales</taxon>
        <taxon>Sarocladiaceae</taxon>
        <taxon>Sarocladium</taxon>
    </lineage>
</organism>
<feature type="region of interest" description="Disordered" evidence="6">
    <location>
        <begin position="225"/>
        <end position="327"/>
    </location>
</feature>
<dbReference type="PANTHER" id="PTHR14211:SF7">
    <property type="entry name" value="RIBOSOME BIOGENESIS PROTEIN NOP53"/>
    <property type="match status" value="1"/>
</dbReference>
<evidence type="ECO:0000256" key="1">
    <source>
        <dbReference type="ARBA" id="ARBA00008838"/>
    </source>
</evidence>
<evidence type="ECO:0000313" key="8">
    <source>
        <dbReference type="Proteomes" id="UP001175261"/>
    </source>
</evidence>
<evidence type="ECO:0000256" key="2">
    <source>
        <dbReference type="ARBA" id="ARBA00018339"/>
    </source>
</evidence>
<name>A0AA39L9D3_SARSR</name>
<dbReference type="InterPro" id="IPR011687">
    <property type="entry name" value="Nop53/GLTSCR2"/>
</dbReference>
<evidence type="ECO:0000256" key="3">
    <source>
        <dbReference type="ARBA" id="ARBA00022517"/>
    </source>
</evidence>
<feature type="compositionally biased region" description="Basic residues" evidence="6">
    <location>
        <begin position="292"/>
        <end position="305"/>
    </location>
</feature>
<comment type="subcellular location">
    <subcellularLocation>
        <location evidence="5">Nucleus</location>
        <location evidence="5">Nucleolus</location>
    </subcellularLocation>
    <subcellularLocation>
        <location evidence="5">Nucleus</location>
        <location evidence="5">Nucleoplasm</location>
    </subcellularLocation>
</comment>
<evidence type="ECO:0000256" key="6">
    <source>
        <dbReference type="SAM" id="MobiDB-lite"/>
    </source>
</evidence>
<proteinExistence type="inferred from homology"/>
<accession>A0AA39L9D3</accession>
<dbReference type="AlphaFoldDB" id="A0AA39L9D3"/>
<dbReference type="GO" id="GO:0005730">
    <property type="term" value="C:nucleolus"/>
    <property type="evidence" value="ECO:0007669"/>
    <property type="project" value="UniProtKB-SubCell"/>
</dbReference>
<keyword evidence="8" id="KW-1185">Reference proteome</keyword>
<dbReference type="GO" id="GO:0000027">
    <property type="term" value="P:ribosomal large subunit assembly"/>
    <property type="evidence" value="ECO:0007669"/>
    <property type="project" value="UniProtKB-UniRule"/>
</dbReference>
<protein>
    <recommendedName>
        <fullName evidence="2 5">Ribosome biogenesis protein NOP53</fullName>
    </recommendedName>
</protein>
<dbReference type="Pfam" id="PF07767">
    <property type="entry name" value="Nop53"/>
    <property type="match status" value="1"/>
</dbReference>
<keyword evidence="3 5" id="KW-0690">Ribosome biogenesis</keyword>
<comment type="caution">
    <text evidence="7">The sequence shown here is derived from an EMBL/GenBank/DDBJ whole genome shotgun (WGS) entry which is preliminary data.</text>
</comment>
<dbReference type="EMBL" id="JAPDFR010000003">
    <property type="protein sequence ID" value="KAK0388775.1"/>
    <property type="molecule type" value="Genomic_DNA"/>
</dbReference>
<sequence>MAILKGPVGDSVEAPNQYSQPSRKGKKAWRKNVDVTDVQKGLEDLNEEIIRGGVIKEKDSADLFTIDVKGDSQISKRHPKHASKKGLKADEIIAARSAVPAVSMRKRPGDGKISEGLVPSKRVKKDWVTHKELSRLKRVADGQHDNTIEVRDATYDVWGAAPEPTPVEAVVASTKPVVKAPKTIKQKPISLLANGKQVAAVPKPTGGYSYNPDFHEYEARLNAESEKALEAERKRLAAEEAERQRQEAAARSAAEAEAAEARAELSEWEEDSEWEGCASGVEDDERPEIKAPKRKTPAQRNRAKRRKEEEALAKHRAAMKERRAQEQRIKEIAEEVAQREADKQLALASTANDDADEEIDDIEADEVSNLRRRQIGKYKLPDRDLELVLPDELQESLRLLKPEGNLLKDRYRSMLVRGKVESRRHIPFKKQAKKQITEKWTYKDFAL</sequence>
<reference evidence="7" key="1">
    <citation type="submission" date="2022-10" db="EMBL/GenBank/DDBJ databases">
        <title>Determination and structural analysis of whole genome sequence of Sarocladium strictum F4-1.</title>
        <authorList>
            <person name="Hu L."/>
            <person name="Jiang Y."/>
        </authorList>
    </citation>
    <scope>NUCLEOTIDE SEQUENCE</scope>
    <source>
        <strain evidence="7">F4-1</strain>
    </source>
</reference>
<evidence type="ECO:0000256" key="5">
    <source>
        <dbReference type="PIRNR" id="PIRNR017302"/>
    </source>
</evidence>
<feature type="compositionally biased region" description="Basic and acidic residues" evidence="6">
    <location>
        <begin position="306"/>
        <end position="327"/>
    </location>
</feature>
<keyword evidence="4 5" id="KW-0539">Nucleus</keyword>
<gene>
    <name evidence="7" type="ORF">NLU13_5018</name>
</gene>
<dbReference type="GO" id="GO:0008097">
    <property type="term" value="F:5S rRNA binding"/>
    <property type="evidence" value="ECO:0007669"/>
    <property type="project" value="TreeGrafter"/>
</dbReference>
<feature type="compositionally biased region" description="Basic and acidic residues" evidence="6">
    <location>
        <begin position="225"/>
        <end position="248"/>
    </location>
</feature>
<comment type="function">
    <text evidence="5">May play a role in ribosome biogenesis.</text>
</comment>
<evidence type="ECO:0000313" key="7">
    <source>
        <dbReference type="EMBL" id="KAK0388775.1"/>
    </source>
</evidence>
<evidence type="ECO:0000256" key="4">
    <source>
        <dbReference type="ARBA" id="ARBA00023242"/>
    </source>
</evidence>
<dbReference type="Proteomes" id="UP001175261">
    <property type="component" value="Unassembled WGS sequence"/>
</dbReference>